<dbReference type="FunFam" id="3.30.210.10:FF:000004">
    <property type="entry name" value="DNA-directed DNA/RNA polymerase mu"/>
    <property type="match status" value="1"/>
</dbReference>
<feature type="region of interest" description="Disordered" evidence="11">
    <location>
        <begin position="384"/>
        <end position="413"/>
    </location>
</feature>
<gene>
    <name evidence="13" type="ORF">GSLYS_00013483001</name>
</gene>
<dbReference type="Gene3D" id="3.40.50.10190">
    <property type="entry name" value="BRCT domain"/>
    <property type="match status" value="1"/>
</dbReference>
<reference evidence="13 14" key="1">
    <citation type="submission" date="2024-04" db="EMBL/GenBank/DDBJ databases">
        <authorList>
            <consortium name="Genoscope - CEA"/>
            <person name="William W."/>
        </authorList>
    </citation>
    <scope>NUCLEOTIDE SEQUENCE [LARGE SCALE GENOMIC DNA]</scope>
</reference>
<dbReference type="InterPro" id="IPR037160">
    <property type="entry name" value="DNA_Pol_thumb_sf"/>
</dbReference>
<dbReference type="SUPFAM" id="SSF81585">
    <property type="entry name" value="PsbU/PolX domain-like"/>
    <property type="match status" value="1"/>
</dbReference>
<dbReference type="AlphaFoldDB" id="A0AAV2HZM5"/>
<dbReference type="GO" id="GO:0003887">
    <property type="term" value="F:DNA-directed DNA polymerase activity"/>
    <property type="evidence" value="ECO:0007669"/>
    <property type="project" value="UniProtKB-UniRule"/>
</dbReference>
<dbReference type="SUPFAM" id="SSF47802">
    <property type="entry name" value="DNA polymerase beta, N-terminal domain-like"/>
    <property type="match status" value="1"/>
</dbReference>
<keyword evidence="4 9" id="KW-0808">Transferase</keyword>
<sequence>MEKALTLVYIIPQKFQKKRLNDIKLSMVKKKIPNASILGPDVTHIVSESDSYEQVLRFVEEADIPEEAEIVSTRWLVECLQQSKIVLVLEVHRLKKIKADNVISPKTTTDQNYEWACQRGARLEHFNKKFTVDLELLQTHAEFCNEMHSQSRALAFRRASCVLKTLLFPLTHIKQLDGVKYIGGHVRKVISDLLDLGSSPEVEEIKFSDWFRKMKLFTSIFGVGPATAKSWIEKGWKSIEDVRNAGHPSKDWRIVWGLAFHEDLTTPVSRQEADRFMDILQCEAQNILPGTIITLTGGFRRGKSNGHDIDILITHPTDGAELGILSKLLDVLDKKDIILSGQRMKNTFSTEALNEESRSMHGKFDHFEKWFGICKFPKAFQHPTTPSGCQSSKEDSTEVKDNKNSSTHSDPLGLPFMETQLTRNSNNLSVPLVSVKTDLKHRSNVKNKSYISNTCVYEGEGEPHVPSTKKFKHEDCSEKEVVEMARPQTDWLARRVDLIVTPYSQYYYALVGWTGSKHFNRDTRLYAQQVLNLRLTSHGLYDMKKQEALQATCEEDVFRHLNLTYRDPMDRNC</sequence>
<dbReference type="Gene3D" id="3.30.210.10">
    <property type="entry name" value="DNA polymerase, thumb domain"/>
    <property type="match status" value="1"/>
</dbReference>
<dbReference type="InterPro" id="IPR002054">
    <property type="entry name" value="DNA-dir_DNA_pol_X"/>
</dbReference>
<dbReference type="GO" id="GO:0006303">
    <property type="term" value="P:double-strand break repair via nonhomologous end joining"/>
    <property type="evidence" value="ECO:0007669"/>
    <property type="project" value="TreeGrafter"/>
</dbReference>
<dbReference type="InterPro" id="IPR022312">
    <property type="entry name" value="DNA_pol_X"/>
</dbReference>
<dbReference type="PANTHER" id="PTHR11276:SF40">
    <property type="entry name" value="BRCT DOMAIN-CONTAINING PROTEIN"/>
    <property type="match status" value="1"/>
</dbReference>
<evidence type="ECO:0000256" key="9">
    <source>
        <dbReference type="PIRNR" id="PIRNR000817"/>
    </source>
</evidence>
<evidence type="ECO:0000259" key="12">
    <source>
        <dbReference type="PROSITE" id="PS50172"/>
    </source>
</evidence>
<dbReference type="EMBL" id="CAXITT010000353">
    <property type="protein sequence ID" value="CAL1539750.1"/>
    <property type="molecule type" value="Genomic_DNA"/>
</dbReference>
<accession>A0AAV2HZM5</accession>
<dbReference type="PROSITE" id="PS00522">
    <property type="entry name" value="DNA_POLYMERASE_X"/>
    <property type="match status" value="1"/>
</dbReference>
<evidence type="ECO:0000256" key="10">
    <source>
        <dbReference type="PIRSR" id="PIRSR000817-1"/>
    </source>
</evidence>
<dbReference type="InterPro" id="IPR043519">
    <property type="entry name" value="NT_sf"/>
</dbReference>
<dbReference type="InterPro" id="IPR036420">
    <property type="entry name" value="BRCT_dom_sf"/>
</dbReference>
<keyword evidence="5 9" id="KW-0548">Nucleotidyltransferase</keyword>
<feature type="binding site" evidence="10">
    <location>
        <position position="310"/>
    </location>
    <ligand>
        <name>Mg(2+)</name>
        <dbReference type="ChEBI" id="CHEBI:18420"/>
    </ligand>
</feature>
<organism evidence="13 14">
    <name type="scientific">Lymnaea stagnalis</name>
    <name type="common">Great pond snail</name>
    <name type="synonym">Helix stagnalis</name>
    <dbReference type="NCBI Taxonomy" id="6523"/>
    <lineage>
        <taxon>Eukaryota</taxon>
        <taxon>Metazoa</taxon>
        <taxon>Spiralia</taxon>
        <taxon>Lophotrochozoa</taxon>
        <taxon>Mollusca</taxon>
        <taxon>Gastropoda</taxon>
        <taxon>Heterobranchia</taxon>
        <taxon>Euthyneura</taxon>
        <taxon>Panpulmonata</taxon>
        <taxon>Hygrophila</taxon>
        <taxon>Lymnaeoidea</taxon>
        <taxon>Lymnaeidae</taxon>
        <taxon>Lymnaea</taxon>
    </lineage>
</organism>
<dbReference type="InterPro" id="IPR001357">
    <property type="entry name" value="BRCT_dom"/>
</dbReference>
<dbReference type="SUPFAM" id="SSF81301">
    <property type="entry name" value="Nucleotidyltransferase"/>
    <property type="match status" value="1"/>
</dbReference>
<dbReference type="Proteomes" id="UP001497497">
    <property type="component" value="Unassembled WGS sequence"/>
</dbReference>
<protein>
    <recommendedName>
        <fullName evidence="12">BRCT domain-containing protein</fullName>
    </recommendedName>
</protein>
<dbReference type="GO" id="GO:0046872">
    <property type="term" value="F:metal ion binding"/>
    <property type="evidence" value="ECO:0007669"/>
    <property type="project" value="UniProtKB-UniRule"/>
</dbReference>
<comment type="similarity">
    <text evidence="3 9">Belongs to the DNA polymerase type-X family.</text>
</comment>
<dbReference type="InterPro" id="IPR018944">
    <property type="entry name" value="DNA_pol_lambd_fingers_domain"/>
</dbReference>
<dbReference type="Pfam" id="PF14791">
    <property type="entry name" value="DNA_pol_B_thumb"/>
    <property type="match status" value="1"/>
</dbReference>
<dbReference type="InterPro" id="IPR028207">
    <property type="entry name" value="DNA_pol_B_palm_palm"/>
</dbReference>
<feature type="domain" description="BRCT" evidence="12">
    <location>
        <begin position="41"/>
        <end position="86"/>
    </location>
</feature>
<proteinExistence type="inferred from homology"/>
<dbReference type="PANTHER" id="PTHR11276">
    <property type="entry name" value="DNA POLYMERASE TYPE-X FAMILY MEMBER"/>
    <property type="match status" value="1"/>
</dbReference>
<dbReference type="Pfam" id="PF14792">
    <property type="entry name" value="DNA_pol_B_palm"/>
    <property type="match status" value="1"/>
</dbReference>
<dbReference type="InterPro" id="IPR001726">
    <property type="entry name" value="TdT/Mu"/>
</dbReference>
<dbReference type="PROSITE" id="PS50172">
    <property type="entry name" value="BRCT"/>
    <property type="match status" value="1"/>
</dbReference>
<evidence type="ECO:0000256" key="3">
    <source>
        <dbReference type="ARBA" id="ARBA00008323"/>
    </source>
</evidence>
<dbReference type="PRINTS" id="PR00871">
    <property type="entry name" value="DNAPOLXTDT"/>
</dbReference>
<evidence type="ECO:0000256" key="6">
    <source>
        <dbReference type="ARBA" id="ARBA00022723"/>
    </source>
</evidence>
<evidence type="ECO:0000313" key="14">
    <source>
        <dbReference type="Proteomes" id="UP001497497"/>
    </source>
</evidence>
<feature type="compositionally biased region" description="Basic and acidic residues" evidence="11">
    <location>
        <begin position="392"/>
        <end position="403"/>
    </location>
</feature>
<evidence type="ECO:0000256" key="8">
    <source>
        <dbReference type="ARBA" id="ARBA00023242"/>
    </source>
</evidence>
<dbReference type="InterPro" id="IPR029398">
    <property type="entry name" value="PolB_thumb"/>
</dbReference>
<dbReference type="PRINTS" id="PR00869">
    <property type="entry name" value="DNAPOLX"/>
</dbReference>
<dbReference type="Gene3D" id="1.10.150.20">
    <property type="entry name" value="5' to 3' exonuclease, C-terminal subdomain"/>
    <property type="match status" value="1"/>
</dbReference>
<keyword evidence="14" id="KW-1185">Reference proteome</keyword>
<feature type="binding site" evidence="10">
    <location>
        <position position="308"/>
    </location>
    <ligand>
        <name>Mg(2+)</name>
        <dbReference type="ChEBI" id="CHEBI:18420"/>
    </ligand>
</feature>
<evidence type="ECO:0000256" key="5">
    <source>
        <dbReference type="ARBA" id="ARBA00022695"/>
    </source>
</evidence>
<dbReference type="InterPro" id="IPR027421">
    <property type="entry name" value="DNA_pol_lamdba_lyase_dom_sf"/>
</dbReference>
<evidence type="ECO:0000256" key="4">
    <source>
        <dbReference type="ARBA" id="ARBA00022679"/>
    </source>
</evidence>
<name>A0AAV2HZM5_LYMST</name>
<comment type="subcellular location">
    <subcellularLocation>
        <location evidence="2 9">Nucleus</location>
    </subcellularLocation>
</comment>
<dbReference type="Pfam" id="PF10391">
    <property type="entry name" value="DNA_pol_lambd_f"/>
    <property type="match status" value="1"/>
</dbReference>
<evidence type="ECO:0000256" key="11">
    <source>
        <dbReference type="SAM" id="MobiDB-lite"/>
    </source>
</evidence>
<keyword evidence="7 9" id="KW-0460">Magnesium</keyword>
<evidence type="ECO:0000256" key="7">
    <source>
        <dbReference type="ARBA" id="ARBA00022842"/>
    </source>
</evidence>
<comment type="cofactor">
    <cofactor evidence="1 10">
        <name>Mg(2+)</name>
        <dbReference type="ChEBI" id="CHEBI:18420"/>
    </cofactor>
</comment>
<dbReference type="GO" id="GO:0003677">
    <property type="term" value="F:DNA binding"/>
    <property type="evidence" value="ECO:0007669"/>
    <property type="project" value="UniProtKB-UniRule"/>
</dbReference>
<dbReference type="PIRSF" id="PIRSF000817">
    <property type="entry name" value="DNA_NT"/>
    <property type="match status" value="1"/>
</dbReference>
<feature type="binding site" evidence="10">
    <location>
        <position position="497"/>
    </location>
    <ligand>
        <name>Mg(2+)</name>
        <dbReference type="ChEBI" id="CHEBI:18420"/>
    </ligand>
</feature>
<dbReference type="GO" id="GO:0005634">
    <property type="term" value="C:nucleus"/>
    <property type="evidence" value="ECO:0007669"/>
    <property type="project" value="UniProtKB-SubCell"/>
</dbReference>
<dbReference type="InterPro" id="IPR019843">
    <property type="entry name" value="DNA_pol-X_BS"/>
</dbReference>
<evidence type="ECO:0000313" key="13">
    <source>
        <dbReference type="EMBL" id="CAL1539750.1"/>
    </source>
</evidence>
<evidence type="ECO:0000256" key="1">
    <source>
        <dbReference type="ARBA" id="ARBA00001946"/>
    </source>
</evidence>
<dbReference type="Gene3D" id="1.10.150.110">
    <property type="entry name" value="DNA polymerase beta, N-terminal domain-like"/>
    <property type="match status" value="1"/>
</dbReference>
<keyword evidence="6 9" id="KW-0479">Metal-binding</keyword>
<comment type="caution">
    <text evidence="13">The sequence shown here is derived from an EMBL/GenBank/DDBJ whole genome shotgun (WGS) entry which is preliminary data.</text>
</comment>
<dbReference type="CDD" id="cd00141">
    <property type="entry name" value="NT_POLXc"/>
    <property type="match status" value="1"/>
</dbReference>
<dbReference type="Gene3D" id="3.30.460.10">
    <property type="entry name" value="Beta Polymerase, domain 2"/>
    <property type="match status" value="2"/>
</dbReference>
<dbReference type="SMART" id="SM00483">
    <property type="entry name" value="POLXc"/>
    <property type="match status" value="1"/>
</dbReference>
<keyword evidence="8 9" id="KW-0539">Nucleus</keyword>
<evidence type="ECO:0000256" key="2">
    <source>
        <dbReference type="ARBA" id="ARBA00004123"/>
    </source>
</evidence>